<feature type="transmembrane region" description="Helical" evidence="1">
    <location>
        <begin position="167"/>
        <end position="187"/>
    </location>
</feature>
<protein>
    <submittedName>
        <fullName evidence="2">Uncharacterized protein</fullName>
    </submittedName>
</protein>
<proteinExistence type="predicted"/>
<sequence length="293" mass="33994">MAISLARLRDLLDSNGSILMRMVLVFYPSFSVPYIAQVMLLFNAITEKVNHQVLRHLWGWIVGVMSKIQEAVLLYWQSTMIPLLDPVVEKMSNAWEDLMLYLLSKLRVVRDRIASKMRNASEALEMHLISDAEMGQPKAKLIGKLALLSTTFFLQGLELRFKYDKTGVITACFISICLSMLTFSYYWSKTLEILSRRWGCTSNSTLNFTCFILAICFEKFYDNTLRNIGAAFCMAVFILSLQGGVTPTNRPWLLWIHARSFWIRDLQSLRVEVPYLDNFLYLFCDVWFQELVR</sequence>
<keyword evidence="3" id="KW-1185">Reference proteome</keyword>
<gene>
    <name evidence="2" type="ORF">SLEP1_g49128</name>
</gene>
<keyword evidence="1" id="KW-1133">Transmembrane helix</keyword>
<feature type="transmembrane region" description="Helical" evidence="1">
    <location>
        <begin position="21"/>
        <end position="45"/>
    </location>
</feature>
<organism evidence="2 3">
    <name type="scientific">Rubroshorea leprosula</name>
    <dbReference type="NCBI Taxonomy" id="152421"/>
    <lineage>
        <taxon>Eukaryota</taxon>
        <taxon>Viridiplantae</taxon>
        <taxon>Streptophyta</taxon>
        <taxon>Embryophyta</taxon>
        <taxon>Tracheophyta</taxon>
        <taxon>Spermatophyta</taxon>
        <taxon>Magnoliopsida</taxon>
        <taxon>eudicotyledons</taxon>
        <taxon>Gunneridae</taxon>
        <taxon>Pentapetalae</taxon>
        <taxon>rosids</taxon>
        <taxon>malvids</taxon>
        <taxon>Malvales</taxon>
        <taxon>Dipterocarpaceae</taxon>
        <taxon>Rubroshorea</taxon>
    </lineage>
</organism>
<dbReference type="AlphaFoldDB" id="A0AAV5LZ13"/>
<keyword evidence="1" id="KW-0472">Membrane</keyword>
<accession>A0AAV5LZ13</accession>
<evidence type="ECO:0000313" key="2">
    <source>
        <dbReference type="EMBL" id="GKV41622.1"/>
    </source>
</evidence>
<name>A0AAV5LZ13_9ROSI</name>
<dbReference type="Proteomes" id="UP001054252">
    <property type="component" value="Unassembled WGS sequence"/>
</dbReference>
<feature type="transmembrane region" description="Helical" evidence="1">
    <location>
        <begin position="228"/>
        <end position="245"/>
    </location>
</feature>
<keyword evidence="1" id="KW-0812">Transmembrane</keyword>
<dbReference type="EMBL" id="BPVZ01000151">
    <property type="protein sequence ID" value="GKV41622.1"/>
    <property type="molecule type" value="Genomic_DNA"/>
</dbReference>
<evidence type="ECO:0000313" key="3">
    <source>
        <dbReference type="Proteomes" id="UP001054252"/>
    </source>
</evidence>
<reference evidence="2 3" key="1">
    <citation type="journal article" date="2021" name="Commun. Biol.">
        <title>The genome of Shorea leprosula (Dipterocarpaceae) highlights the ecological relevance of drought in aseasonal tropical rainforests.</title>
        <authorList>
            <person name="Ng K.K.S."/>
            <person name="Kobayashi M.J."/>
            <person name="Fawcett J.A."/>
            <person name="Hatakeyama M."/>
            <person name="Paape T."/>
            <person name="Ng C.H."/>
            <person name="Ang C.C."/>
            <person name="Tnah L.H."/>
            <person name="Lee C.T."/>
            <person name="Nishiyama T."/>
            <person name="Sese J."/>
            <person name="O'Brien M.J."/>
            <person name="Copetti D."/>
            <person name="Mohd Noor M.I."/>
            <person name="Ong R.C."/>
            <person name="Putra M."/>
            <person name="Sireger I.Z."/>
            <person name="Indrioko S."/>
            <person name="Kosugi Y."/>
            <person name="Izuno A."/>
            <person name="Isagi Y."/>
            <person name="Lee S.L."/>
            <person name="Shimizu K.K."/>
        </authorList>
    </citation>
    <scope>NUCLEOTIDE SEQUENCE [LARGE SCALE GENOMIC DNA]</scope>
    <source>
        <strain evidence="2">214</strain>
    </source>
</reference>
<comment type="caution">
    <text evidence="2">The sequence shown here is derived from an EMBL/GenBank/DDBJ whole genome shotgun (WGS) entry which is preliminary data.</text>
</comment>
<evidence type="ECO:0000256" key="1">
    <source>
        <dbReference type="SAM" id="Phobius"/>
    </source>
</evidence>